<dbReference type="EMBL" id="JABBFX010000004">
    <property type="protein sequence ID" value="NML48056.1"/>
    <property type="molecule type" value="Genomic_DNA"/>
</dbReference>
<dbReference type="InterPro" id="IPR007709">
    <property type="entry name" value="N-FG_amidohydro"/>
</dbReference>
<keyword evidence="1" id="KW-0378">Hydrolase</keyword>
<organism evidence="1 2">
    <name type="scientific">Ramlibacter agri</name>
    <dbReference type="NCBI Taxonomy" id="2728837"/>
    <lineage>
        <taxon>Bacteria</taxon>
        <taxon>Pseudomonadati</taxon>
        <taxon>Pseudomonadota</taxon>
        <taxon>Betaproteobacteria</taxon>
        <taxon>Burkholderiales</taxon>
        <taxon>Comamonadaceae</taxon>
        <taxon>Ramlibacter</taxon>
    </lineage>
</organism>
<protein>
    <submittedName>
        <fullName evidence="1">N-formylglutamate amidohydrolase</fullName>
    </submittedName>
</protein>
<keyword evidence="2" id="KW-1185">Reference proteome</keyword>
<evidence type="ECO:0000313" key="1">
    <source>
        <dbReference type="EMBL" id="NML48056.1"/>
    </source>
</evidence>
<dbReference type="AlphaFoldDB" id="A0A848HAJ7"/>
<comment type="caution">
    <text evidence="1">The sequence shown here is derived from an EMBL/GenBank/DDBJ whole genome shotgun (WGS) entry which is preliminary data.</text>
</comment>
<name>A0A848HAJ7_9BURK</name>
<dbReference type="RefSeq" id="WP_169422400.1">
    <property type="nucleotide sequence ID" value="NZ_JABBFX010000004.1"/>
</dbReference>
<dbReference type="Proteomes" id="UP000541185">
    <property type="component" value="Unassembled WGS sequence"/>
</dbReference>
<gene>
    <name evidence="1" type="ORF">HHL11_30185</name>
</gene>
<dbReference type="SUPFAM" id="SSF53187">
    <property type="entry name" value="Zn-dependent exopeptidases"/>
    <property type="match status" value="1"/>
</dbReference>
<dbReference type="Pfam" id="PF05013">
    <property type="entry name" value="FGase"/>
    <property type="match status" value="1"/>
</dbReference>
<accession>A0A848HAJ7</accession>
<reference evidence="1 2" key="1">
    <citation type="submission" date="2020-04" db="EMBL/GenBank/DDBJ databases">
        <title>Ramlibacter sp. G-1-2-2 isolated from soil.</title>
        <authorList>
            <person name="Dahal R.H."/>
        </authorList>
    </citation>
    <scope>NUCLEOTIDE SEQUENCE [LARGE SCALE GENOMIC DNA]</scope>
    <source>
        <strain evidence="1 2">G-1-2-2</strain>
    </source>
</reference>
<sequence>MPSSPLIRYLPGSAPLVLDSPHSGVAYPADFGHACELAVLRQAEDTHVEKLYDFAPALGVAWVEALFPRSYIDVNRNTTEVDVTLLEDAWSDAVETDPKALNKVRLGKGLIWRMTDDGVPIYDRKLTAAELRERIDRCWRPYHQAVEESIDAAHARYGYSIHLNCHSMPAVASTYATDFPGLAHADFVIGDRDGTTADPALSQRLCDILRGFGYDVSYNHPYKGVELVRRYGKPAAQRHSIQVELNRKLYMDEATLQPNAGFETLHANLRRMVEQLLATDPRKLA</sequence>
<evidence type="ECO:0000313" key="2">
    <source>
        <dbReference type="Proteomes" id="UP000541185"/>
    </source>
</evidence>
<dbReference type="GO" id="GO:0016787">
    <property type="term" value="F:hydrolase activity"/>
    <property type="evidence" value="ECO:0007669"/>
    <property type="project" value="UniProtKB-KW"/>
</dbReference>
<proteinExistence type="predicted"/>
<dbReference type="Gene3D" id="3.40.630.40">
    <property type="entry name" value="Zn-dependent exopeptidases"/>
    <property type="match status" value="1"/>
</dbReference>